<accession>A0A8J3H7P4</accession>
<evidence type="ECO:0000313" key="3">
    <source>
        <dbReference type="Proteomes" id="UP000611500"/>
    </source>
</evidence>
<reference evidence="2" key="1">
    <citation type="journal article" date="2014" name="Int. J. Syst. Evol. Microbiol.">
        <title>Complete genome sequence of Corynebacterium casei LMG S-19264T (=DSM 44701T), isolated from a smear-ripened cheese.</title>
        <authorList>
            <consortium name="US DOE Joint Genome Institute (JGI-PGF)"/>
            <person name="Walter F."/>
            <person name="Albersmeier A."/>
            <person name="Kalinowski J."/>
            <person name="Ruckert C."/>
        </authorList>
    </citation>
    <scope>NUCLEOTIDE SEQUENCE</scope>
    <source>
        <strain evidence="2">CGMCC 1.7081</strain>
    </source>
</reference>
<keyword evidence="3" id="KW-1185">Reference proteome</keyword>
<protein>
    <submittedName>
        <fullName evidence="2">Uncharacterized protein</fullName>
    </submittedName>
</protein>
<proteinExistence type="predicted"/>
<evidence type="ECO:0000313" key="2">
    <source>
        <dbReference type="EMBL" id="GHG88295.1"/>
    </source>
</evidence>
<name>A0A8J3H7P4_9RHOB</name>
<dbReference type="Proteomes" id="UP000611500">
    <property type="component" value="Unassembled WGS sequence"/>
</dbReference>
<evidence type="ECO:0000256" key="1">
    <source>
        <dbReference type="SAM" id="MobiDB-lite"/>
    </source>
</evidence>
<dbReference type="AlphaFoldDB" id="A0A8J3H7P4"/>
<sequence length="108" mass="11704">MTQSRYAWLQDSLAELVRHAMEAQLYTVSKHLSSALQAVREAAGGHDSAAAVRSERTTVLLALEDCHIMLTDLGETAAAADVAQAMAQLSQDQRQAPITTPTPRTDRD</sequence>
<feature type="compositionally biased region" description="Polar residues" evidence="1">
    <location>
        <begin position="88"/>
        <end position="98"/>
    </location>
</feature>
<dbReference type="RefSeq" id="WP_028093193.1">
    <property type="nucleotide sequence ID" value="NZ_BNAP01000005.1"/>
</dbReference>
<organism evidence="2 3">
    <name type="scientific">Pseudodonghicola xiamenensis</name>
    <dbReference type="NCBI Taxonomy" id="337702"/>
    <lineage>
        <taxon>Bacteria</taxon>
        <taxon>Pseudomonadati</taxon>
        <taxon>Pseudomonadota</taxon>
        <taxon>Alphaproteobacteria</taxon>
        <taxon>Rhodobacterales</taxon>
        <taxon>Paracoccaceae</taxon>
        <taxon>Pseudodonghicola</taxon>
    </lineage>
</organism>
<comment type="caution">
    <text evidence="2">The sequence shown here is derived from an EMBL/GenBank/DDBJ whole genome shotgun (WGS) entry which is preliminary data.</text>
</comment>
<feature type="region of interest" description="Disordered" evidence="1">
    <location>
        <begin position="86"/>
        <end position="108"/>
    </location>
</feature>
<gene>
    <name evidence="2" type="ORF">GCM10010961_17240</name>
</gene>
<reference evidence="2" key="2">
    <citation type="submission" date="2020-09" db="EMBL/GenBank/DDBJ databases">
        <authorList>
            <person name="Sun Q."/>
            <person name="Zhou Y."/>
        </authorList>
    </citation>
    <scope>NUCLEOTIDE SEQUENCE</scope>
    <source>
        <strain evidence="2">CGMCC 1.7081</strain>
    </source>
</reference>
<feature type="compositionally biased region" description="Low complexity" evidence="1">
    <location>
        <begin position="99"/>
        <end position="108"/>
    </location>
</feature>
<dbReference type="EMBL" id="BNAP01000005">
    <property type="protein sequence ID" value="GHG88295.1"/>
    <property type="molecule type" value="Genomic_DNA"/>
</dbReference>